<proteinExistence type="predicted"/>
<evidence type="ECO:0000256" key="1">
    <source>
        <dbReference type="SAM" id="MobiDB-lite"/>
    </source>
</evidence>
<feature type="region of interest" description="Disordered" evidence="1">
    <location>
        <begin position="1"/>
        <end position="23"/>
    </location>
</feature>
<dbReference type="AlphaFoldDB" id="A0A9Q9EMX9"/>
<dbReference type="EMBL" id="CP099423">
    <property type="protein sequence ID" value="USW54933.1"/>
    <property type="molecule type" value="Genomic_DNA"/>
</dbReference>
<dbReference type="Proteomes" id="UP001056384">
    <property type="component" value="Chromosome 6"/>
</dbReference>
<evidence type="ECO:0000313" key="3">
    <source>
        <dbReference type="Proteomes" id="UP001056384"/>
    </source>
</evidence>
<protein>
    <submittedName>
        <fullName evidence="2">Uncharacterized protein</fullName>
    </submittedName>
</protein>
<sequence>MSYAPADTTTAAGTTDTPTTPIDAGAVITSPVVQASDSAALPSSQVEIPSDLKSFTAAYSVEDNPLPTVVAMGSSPLAEGLLAPSVGPAALPFATNPTIATAQFNMLGLNFHPLGSTVTRLQPLPAPTMPHLASRQVRTRSRIW</sequence>
<accession>A0A9Q9EMX9</accession>
<reference evidence="2" key="1">
    <citation type="submission" date="2022-06" db="EMBL/GenBank/DDBJ databases">
        <title>Complete genome sequences of two strains of the flax pathogen Septoria linicola.</title>
        <authorList>
            <person name="Lapalu N."/>
            <person name="Simon A."/>
            <person name="Demenou B."/>
            <person name="Paumier D."/>
            <person name="Guillot M.-P."/>
            <person name="Gout L."/>
            <person name="Valade R."/>
        </authorList>
    </citation>
    <scope>NUCLEOTIDE SEQUENCE</scope>
    <source>
        <strain evidence="2">SE15195</strain>
    </source>
</reference>
<keyword evidence="3" id="KW-1185">Reference proteome</keyword>
<organism evidence="2 3">
    <name type="scientific">Septoria linicola</name>
    <dbReference type="NCBI Taxonomy" id="215465"/>
    <lineage>
        <taxon>Eukaryota</taxon>
        <taxon>Fungi</taxon>
        <taxon>Dikarya</taxon>
        <taxon>Ascomycota</taxon>
        <taxon>Pezizomycotina</taxon>
        <taxon>Dothideomycetes</taxon>
        <taxon>Dothideomycetidae</taxon>
        <taxon>Mycosphaerellales</taxon>
        <taxon>Mycosphaerellaceae</taxon>
        <taxon>Septoria</taxon>
    </lineage>
</organism>
<name>A0A9Q9EMX9_9PEZI</name>
<evidence type="ECO:0000313" key="2">
    <source>
        <dbReference type="EMBL" id="USW54933.1"/>
    </source>
</evidence>
<gene>
    <name evidence="2" type="ORF">Slin15195_G082520</name>
</gene>